<name>A0A4Q7LYW3_9MICO</name>
<dbReference type="AlphaFoldDB" id="A0A4Q7LYW3"/>
<evidence type="ECO:0000313" key="3">
    <source>
        <dbReference type="Proteomes" id="UP000293519"/>
    </source>
</evidence>
<evidence type="ECO:0000259" key="1">
    <source>
        <dbReference type="PROSITE" id="PS51819"/>
    </source>
</evidence>
<dbReference type="Pfam" id="PF18029">
    <property type="entry name" value="Glyoxalase_6"/>
    <property type="match status" value="1"/>
</dbReference>
<dbReference type="OrthoDB" id="9804907at2"/>
<dbReference type="Proteomes" id="UP000293519">
    <property type="component" value="Unassembled WGS sequence"/>
</dbReference>
<dbReference type="PROSITE" id="PS51819">
    <property type="entry name" value="VOC"/>
    <property type="match status" value="1"/>
</dbReference>
<sequence>MIATRFAFAGFAVPDIEAAHDFYGRILGLEVGYADMGQLTIDLPGGGWILVYPKPDHTPATYTVLNLEVDDIEVAVDALIAAGVEPVRYDGFDQDARGISRGIARNEGPDIAWITDPAGNIIAVLQNPPEDIVA</sequence>
<evidence type="ECO:0000313" key="2">
    <source>
        <dbReference type="EMBL" id="RZS59552.1"/>
    </source>
</evidence>
<dbReference type="RefSeq" id="WP_130484626.1">
    <property type="nucleotide sequence ID" value="NZ_SGWW01000001.1"/>
</dbReference>
<protein>
    <recommendedName>
        <fullName evidence="1">VOC domain-containing protein</fullName>
    </recommendedName>
</protein>
<dbReference type="InterPro" id="IPR041581">
    <property type="entry name" value="Glyoxalase_6"/>
</dbReference>
<feature type="domain" description="VOC" evidence="1">
    <location>
        <begin position="5"/>
        <end position="127"/>
    </location>
</feature>
<dbReference type="EMBL" id="SGWW01000001">
    <property type="protein sequence ID" value="RZS59552.1"/>
    <property type="molecule type" value="Genomic_DNA"/>
</dbReference>
<keyword evidence="3" id="KW-1185">Reference proteome</keyword>
<dbReference type="InterPro" id="IPR037523">
    <property type="entry name" value="VOC_core"/>
</dbReference>
<dbReference type="Gene3D" id="3.10.180.10">
    <property type="entry name" value="2,3-Dihydroxybiphenyl 1,2-Dioxygenase, domain 1"/>
    <property type="match status" value="1"/>
</dbReference>
<gene>
    <name evidence="2" type="ORF">EV141_0781</name>
</gene>
<proteinExistence type="predicted"/>
<reference evidence="2 3" key="1">
    <citation type="journal article" date="2015" name="Stand. Genomic Sci.">
        <title>Genomic Encyclopedia of Bacterial and Archaeal Type Strains, Phase III: the genomes of soil and plant-associated and newly described type strains.</title>
        <authorList>
            <person name="Whitman W.B."/>
            <person name="Woyke T."/>
            <person name="Klenk H.P."/>
            <person name="Zhou Y."/>
            <person name="Lilburn T.G."/>
            <person name="Beck B.J."/>
            <person name="De Vos P."/>
            <person name="Vandamme P."/>
            <person name="Eisen J.A."/>
            <person name="Garrity G."/>
            <person name="Hugenholtz P."/>
            <person name="Kyrpides N.C."/>
        </authorList>
    </citation>
    <scope>NUCLEOTIDE SEQUENCE [LARGE SCALE GENOMIC DNA]</scope>
    <source>
        <strain evidence="2 3">CV2</strain>
    </source>
</reference>
<dbReference type="SUPFAM" id="SSF54593">
    <property type="entry name" value="Glyoxalase/Bleomycin resistance protein/Dihydroxybiphenyl dioxygenase"/>
    <property type="match status" value="1"/>
</dbReference>
<comment type="caution">
    <text evidence="2">The sequence shown here is derived from an EMBL/GenBank/DDBJ whole genome shotgun (WGS) entry which is preliminary data.</text>
</comment>
<accession>A0A4Q7LYW3</accession>
<organism evidence="2 3">
    <name type="scientific">Microcella putealis</name>
    <dbReference type="NCBI Taxonomy" id="337005"/>
    <lineage>
        <taxon>Bacteria</taxon>
        <taxon>Bacillati</taxon>
        <taxon>Actinomycetota</taxon>
        <taxon>Actinomycetes</taxon>
        <taxon>Micrococcales</taxon>
        <taxon>Microbacteriaceae</taxon>
        <taxon>Microcella</taxon>
    </lineage>
</organism>
<dbReference type="InterPro" id="IPR029068">
    <property type="entry name" value="Glyas_Bleomycin-R_OHBP_Dase"/>
</dbReference>